<feature type="region of interest" description="Disordered" evidence="1">
    <location>
        <begin position="136"/>
        <end position="170"/>
    </location>
</feature>
<feature type="compositionally biased region" description="Polar residues" evidence="1">
    <location>
        <begin position="203"/>
        <end position="216"/>
    </location>
</feature>
<accession>A0A6A1WXS2</accession>
<evidence type="ECO:0000313" key="2">
    <source>
        <dbReference type="EMBL" id="KAB1227440.1"/>
    </source>
</evidence>
<proteinExistence type="predicted"/>
<gene>
    <name evidence="2" type="ORF">CJ030_MR1G023824</name>
</gene>
<keyword evidence="3" id="KW-1185">Reference proteome</keyword>
<reference evidence="2 3" key="1">
    <citation type="journal article" date="2019" name="Plant Biotechnol. J.">
        <title>The red bayberry genome and genetic basis of sex determination.</title>
        <authorList>
            <person name="Jia H.M."/>
            <person name="Jia H.J."/>
            <person name="Cai Q.L."/>
            <person name="Wang Y."/>
            <person name="Zhao H.B."/>
            <person name="Yang W.F."/>
            <person name="Wang G.Y."/>
            <person name="Li Y.H."/>
            <person name="Zhan D.L."/>
            <person name="Shen Y.T."/>
            <person name="Niu Q.F."/>
            <person name="Chang L."/>
            <person name="Qiu J."/>
            <person name="Zhao L."/>
            <person name="Xie H.B."/>
            <person name="Fu W.Y."/>
            <person name="Jin J."/>
            <person name="Li X.W."/>
            <person name="Jiao Y."/>
            <person name="Zhou C.C."/>
            <person name="Tu T."/>
            <person name="Chai C.Y."/>
            <person name="Gao J.L."/>
            <person name="Fan L.J."/>
            <person name="van de Weg E."/>
            <person name="Wang J.Y."/>
            <person name="Gao Z.S."/>
        </authorList>
    </citation>
    <scope>NUCLEOTIDE SEQUENCE [LARGE SCALE GENOMIC DNA]</scope>
    <source>
        <tissue evidence="2">Leaves</tissue>
    </source>
</reference>
<dbReference type="OrthoDB" id="1113102at2759"/>
<comment type="caution">
    <text evidence="2">The sequence shown here is derived from an EMBL/GenBank/DDBJ whole genome shotgun (WGS) entry which is preliminary data.</text>
</comment>
<feature type="compositionally biased region" description="Acidic residues" evidence="1">
    <location>
        <begin position="229"/>
        <end position="238"/>
    </location>
</feature>
<organism evidence="2 3">
    <name type="scientific">Morella rubra</name>
    <name type="common">Chinese bayberry</name>
    <dbReference type="NCBI Taxonomy" id="262757"/>
    <lineage>
        <taxon>Eukaryota</taxon>
        <taxon>Viridiplantae</taxon>
        <taxon>Streptophyta</taxon>
        <taxon>Embryophyta</taxon>
        <taxon>Tracheophyta</taxon>
        <taxon>Spermatophyta</taxon>
        <taxon>Magnoliopsida</taxon>
        <taxon>eudicotyledons</taxon>
        <taxon>Gunneridae</taxon>
        <taxon>Pentapetalae</taxon>
        <taxon>rosids</taxon>
        <taxon>fabids</taxon>
        <taxon>Fagales</taxon>
        <taxon>Myricaceae</taxon>
        <taxon>Morella</taxon>
    </lineage>
</organism>
<evidence type="ECO:0000313" key="3">
    <source>
        <dbReference type="Proteomes" id="UP000516437"/>
    </source>
</evidence>
<dbReference type="Proteomes" id="UP000516437">
    <property type="component" value="Chromosome 1"/>
</dbReference>
<dbReference type="AlphaFoldDB" id="A0A6A1WXS2"/>
<dbReference type="EMBL" id="RXIC02000019">
    <property type="protein sequence ID" value="KAB1227440.1"/>
    <property type="molecule type" value="Genomic_DNA"/>
</dbReference>
<feature type="compositionally biased region" description="Basic and acidic residues" evidence="1">
    <location>
        <begin position="217"/>
        <end position="227"/>
    </location>
</feature>
<feature type="region of interest" description="Disordered" evidence="1">
    <location>
        <begin position="192"/>
        <end position="238"/>
    </location>
</feature>
<dbReference type="InterPro" id="IPR004252">
    <property type="entry name" value="Probable_transposase_24"/>
</dbReference>
<dbReference type="Pfam" id="PF03004">
    <property type="entry name" value="Transposase_24"/>
    <property type="match status" value="1"/>
</dbReference>
<feature type="compositionally biased region" description="Polar residues" evidence="1">
    <location>
        <begin position="9"/>
        <end position="28"/>
    </location>
</feature>
<sequence>MARKRFKTIHSSDVGGSSQQTASASLQPSEEIHLDEQSIGERQGNTIGTSIRLYICYKDDFEKQMGRAVDRATLYISLHKHGDDTPINAEAEENIELLNQQPSEQTILSSEGHSSGTINWSPTDVYAQVMGPERHGRVRGLGFGPTPSRSSQSGRNIPRVETQNSAPDNDRMAEMETQIRSLQNLVQEFVQEIRSGAPGGTQGQASPNTALRSSAASRHEVHTRTSGDDAADDGNAEN</sequence>
<feature type="region of interest" description="Disordered" evidence="1">
    <location>
        <begin position="1"/>
        <end position="31"/>
    </location>
</feature>
<protein>
    <submittedName>
        <fullName evidence="2">Uncharacterized protein</fullName>
    </submittedName>
</protein>
<feature type="compositionally biased region" description="Polar residues" evidence="1">
    <location>
        <begin position="147"/>
        <end position="167"/>
    </location>
</feature>
<name>A0A6A1WXS2_9ROSI</name>
<evidence type="ECO:0000256" key="1">
    <source>
        <dbReference type="SAM" id="MobiDB-lite"/>
    </source>
</evidence>